<dbReference type="RefSeq" id="WP_012346861.1">
    <property type="nucleotide sequence ID" value="NC_010524.1"/>
</dbReference>
<dbReference type="eggNOG" id="COG1196">
    <property type="taxonomic scope" value="Bacteria"/>
</dbReference>
<protein>
    <submittedName>
        <fullName evidence="2">Uncharacterized protein</fullName>
    </submittedName>
</protein>
<reference evidence="2 3" key="1">
    <citation type="submission" date="2008-03" db="EMBL/GenBank/DDBJ databases">
        <title>Complete sequence of Leptothrix cholodnii SP-6.</title>
        <authorList>
            <consortium name="US DOE Joint Genome Institute"/>
            <person name="Copeland A."/>
            <person name="Lucas S."/>
            <person name="Lapidus A."/>
            <person name="Glavina del Rio T."/>
            <person name="Dalin E."/>
            <person name="Tice H."/>
            <person name="Bruce D."/>
            <person name="Goodwin L."/>
            <person name="Pitluck S."/>
            <person name="Chertkov O."/>
            <person name="Brettin T."/>
            <person name="Detter J.C."/>
            <person name="Han C."/>
            <person name="Kuske C.R."/>
            <person name="Schmutz J."/>
            <person name="Larimer F."/>
            <person name="Land M."/>
            <person name="Hauser L."/>
            <person name="Kyrpides N."/>
            <person name="Lykidis A."/>
            <person name="Emerson D."/>
            <person name="Richardson P."/>
        </authorList>
    </citation>
    <scope>NUCLEOTIDE SEQUENCE [LARGE SCALE GENOMIC DNA]</scope>
    <source>
        <strain evidence="3">ATCC 51168 / LMG 8142 / SP-6</strain>
    </source>
</reference>
<evidence type="ECO:0000256" key="1">
    <source>
        <dbReference type="SAM" id="Phobius"/>
    </source>
</evidence>
<keyword evidence="3" id="KW-1185">Reference proteome</keyword>
<keyword evidence="1" id="KW-0812">Transmembrane</keyword>
<keyword evidence="1" id="KW-1133">Transmembrane helix</keyword>
<proteinExistence type="predicted"/>
<dbReference type="Proteomes" id="UP000001693">
    <property type="component" value="Chromosome"/>
</dbReference>
<feature type="transmembrane region" description="Helical" evidence="1">
    <location>
        <begin position="63"/>
        <end position="83"/>
    </location>
</feature>
<dbReference type="AlphaFoldDB" id="B1XZX3"/>
<dbReference type="OrthoDB" id="9815326at2"/>
<evidence type="ECO:0000313" key="2">
    <source>
        <dbReference type="EMBL" id="ACB34100.1"/>
    </source>
</evidence>
<dbReference type="HOGENOM" id="CLU_651805_0_0_4"/>
<keyword evidence="1" id="KW-0472">Membrane</keyword>
<dbReference type="EMBL" id="CP001013">
    <property type="protein sequence ID" value="ACB34100.1"/>
    <property type="molecule type" value="Genomic_DNA"/>
</dbReference>
<sequence length="421" mass="46163" precursor="true">MSTFRLFLITACSVLALALFLLAGDKLLTFLNVDLVATMLRANPLARPLEANEAAAIAEARRLGAAGALVLAFAMVIGFYHLMQRGDPLRDGQHRLAQSLHEQELVLVSHYRDLGAQLARSRDTLASDMGDMGTSTQHMRGALELRFASVESSLKRMDDTLTSRLEGLAAQVSHTLQSSDSKWMSDQAQASQHINERLQAIDRQIEHRLDGIESQLRSGGEALDARFEALGRSFQLQRIDTSADELDQQVLAVQARLDLLDERLESVGAQWRSGSEQIGQQLGNIDMRLAELPMEGASDAAFFDQAQMLQANFEQLSRRVESLDAWLRSSGERVGSQLTDLSQRMAQVQSVNNSNFGDFNTQPAQLTGTHGGNNAAAIASANANGAMQTMLLNLAHLQVDLRAERSALRKRLRDLPPPPQG</sequence>
<organism evidence="2 3">
    <name type="scientific">Leptothrix cholodnii (strain ATCC 51168 / LMG 8142 / SP-6)</name>
    <name type="common">Leptothrix discophora (strain SP-6)</name>
    <dbReference type="NCBI Taxonomy" id="395495"/>
    <lineage>
        <taxon>Bacteria</taxon>
        <taxon>Pseudomonadati</taxon>
        <taxon>Pseudomonadota</taxon>
        <taxon>Betaproteobacteria</taxon>
        <taxon>Burkholderiales</taxon>
        <taxon>Sphaerotilaceae</taxon>
        <taxon>Leptothrix</taxon>
    </lineage>
</organism>
<name>B1XZX3_LEPCP</name>
<accession>B1XZX3</accession>
<evidence type="ECO:0000313" key="3">
    <source>
        <dbReference type="Proteomes" id="UP000001693"/>
    </source>
</evidence>
<gene>
    <name evidence="2" type="ordered locus">Lcho_1833</name>
</gene>
<dbReference type="KEGG" id="lch:Lcho_1833"/>